<sequence length="185" mass="20679">MAIIRGGKRHRHAVRHWELLGARRPLLAQLRPALRHPPRRDEVLKLTTVFYLHKNNDILTLSVERSINRSWALTSWAAENGSGAGSLFYGSLAEFENVGIGRDVFNFNFNFMAEEEEDYIMFSVLPFPGSPARVFSGLRLESDGDIVDVDKSMILARPDSAAVGLRAWIGFALAATVLDLMLVVI</sequence>
<evidence type="ECO:0000313" key="2">
    <source>
        <dbReference type="EMBL" id="KAG6391432.1"/>
    </source>
</evidence>
<organism evidence="2">
    <name type="scientific">Salvia splendens</name>
    <name type="common">Scarlet sage</name>
    <dbReference type="NCBI Taxonomy" id="180675"/>
    <lineage>
        <taxon>Eukaryota</taxon>
        <taxon>Viridiplantae</taxon>
        <taxon>Streptophyta</taxon>
        <taxon>Embryophyta</taxon>
        <taxon>Tracheophyta</taxon>
        <taxon>Spermatophyta</taxon>
        <taxon>Magnoliopsida</taxon>
        <taxon>eudicotyledons</taxon>
        <taxon>Gunneridae</taxon>
        <taxon>Pentapetalae</taxon>
        <taxon>asterids</taxon>
        <taxon>lamiids</taxon>
        <taxon>Lamiales</taxon>
        <taxon>Lamiaceae</taxon>
        <taxon>Nepetoideae</taxon>
        <taxon>Mentheae</taxon>
        <taxon>Salviinae</taxon>
        <taxon>Salvia</taxon>
        <taxon>Salvia subgen. Calosphace</taxon>
        <taxon>core Calosphace</taxon>
    </lineage>
</organism>
<keyword evidence="1" id="KW-1133">Transmembrane helix</keyword>
<dbReference type="AlphaFoldDB" id="A0A8X8WAP7"/>
<evidence type="ECO:0000313" key="3">
    <source>
        <dbReference type="Proteomes" id="UP000298416"/>
    </source>
</evidence>
<dbReference type="EMBL" id="PNBA02000019">
    <property type="protein sequence ID" value="KAG6391432.1"/>
    <property type="molecule type" value="Genomic_DNA"/>
</dbReference>
<feature type="transmembrane region" description="Helical" evidence="1">
    <location>
        <begin position="163"/>
        <end position="184"/>
    </location>
</feature>
<gene>
    <name evidence="2" type="ORF">SASPL_149186</name>
</gene>
<proteinExistence type="predicted"/>
<keyword evidence="1" id="KW-0812">Transmembrane</keyword>
<reference evidence="2" key="1">
    <citation type="submission" date="2018-01" db="EMBL/GenBank/DDBJ databases">
        <authorList>
            <person name="Mao J.F."/>
        </authorList>
    </citation>
    <scope>NUCLEOTIDE SEQUENCE</scope>
    <source>
        <strain evidence="2">Huo1</strain>
        <tissue evidence="2">Leaf</tissue>
    </source>
</reference>
<evidence type="ECO:0000256" key="1">
    <source>
        <dbReference type="SAM" id="Phobius"/>
    </source>
</evidence>
<dbReference type="Proteomes" id="UP000298416">
    <property type="component" value="Unassembled WGS sequence"/>
</dbReference>
<keyword evidence="1" id="KW-0472">Membrane</keyword>
<name>A0A8X8WAP7_SALSN</name>
<protein>
    <submittedName>
        <fullName evidence="2">Uncharacterized protein</fullName>
    </submittedName>
</protein>
<accession>A0A8X8WAP7</accession>
<comment type="caution">
    <text evidence="2">The sequence shown here is derived from an EMBL/GenBank/DDBJ whole genome shotgun (WGS) entry which is preliminary data.</text>
</comment>
<reference evidence="2" key="2">
    <citation type="submission" date="2020-08" db="EMBL/GenBank/DDBJ databases">
        <title>Plant Genome Project.</title>
        <authorList>
            <person name="Zhang R.-G."/>
        </authorList>
    </citation>
    <scope>NUCLEOTIDE SEQUENCE</scope>
    <source>
        <strain evidence="2">Huo1</strain>
        <tissue evidence="2">Leaf</tissue>
    </source>
</reference>
<keyword evidence="3" id="KW-1185">Reference proteome</keyword>